<accession>A0A0A7GCZ3</accession>
<protein>
    <submittedName>
        <fullName evidence="1">Uncharacterized protein</fullName>
    </submittedName>
</protein>
<name>A0A0A7GCZ3_GEOAI</name>
<evidence type="ECO:0000313" key="2">
    <source>
        <dbReference type="Proteomes" id="UP000030624"/>
    </source>
</evidence>
<dbReference type="EMBL" id="CP009552">
    <property type="protein sequence ID" value="AIY89899.1"/>
    <property type="molecule type" value="Genomic_DNA"/>
</dbReference>
<sequence>MDRGRKLIRQLKYLIEDHFPELEVEYSRDSILIRVKNGDSGRGSAGYS</sequence>
<dbReference type="RefSeq" id="WP_158413802.1">
    <property type="nucleotide sequence ID" value="NZ_CP009552.1"/>
</dbReference>
<dbReference type="AlphaFoldDB" id="A0A0A7GCZ3"/>
<dbReference type="Proteomes" id="UP000030624">
    <property type="component" value="Chromosome"/>
</dbReference>
<proteinExistence type="predicted"/>
<organism evidence="1 2">
    <name type="scientific">Geoglobus acetivorans</name>
    <dbReference type="NCBI Taxonomy" id="565033"/>
    <lineage>
        <taxon>Archaea</taxon>
        <taxon>Methanobacteriati</taxon>
        <taxon>Methanobacteriota</taxon>
        <taxon>Archaeoglobi</taxon>
        <taxon>Archaeoglobales</taxon>
        <taxon>Archaeoglobaceae</taxon>
        <taxon>Geoglobus</taxon>
    </lineage>
</organism>
<reference evidence="1 2" key="1">
    <citation type="journal article" date="2015" name="Appl. Environ. Microbiol.">
        <title>The Geoglobus acetivorans genome: Fe(III) reduction, acetate utilization, autotrophic growth, and degradation of aromatic compounds in a hyperthermophilic archaeon.</title>
        <authorList>
            <person name="Mardanov A.V."/>
            <person name="Slododkina G.B."/>
            <person name="Slobodkin A.I."/>
            <person name="Beletsky A.V."/>
            <person name="Gavrilov S.N."/>
            <person name="Kublanov I.V."/>
            <person name="Bonch-Osmolovskaya E.A."/>
            <person name="Skryabin K.G."/>
            <person name="Ravin N.V."/>
        </authorList>
    </citation>
    <scope>NUCLEOTIDE SEQUENCE [LARGE SCALE GENOMIC DNA]</scope>
    <source>
        <strain evidence="1 2">SBH6</strain>
    </source>
</reference>
<dbReference type="GeneID" id="43503127"/>
<dbReference type="KEGG" id="gac:GACE_0851"/>
<gene>
    <name evidence="1" type="ORF">GACE_0851</name>
</gene>
<dbReference type="HOGENOM" id="CLU_3147823_0_0_2"/>
<evidence type="ECO:0000313" key="1">
    <source>
        <dbReference type="EMBL" id="AIY89899.1"/>
    </source>
</evidence>